<keyword evidence="5 8" id="KW-0812">Transmembrane</keyword>
<evidence type="ECO:0000256" key="6">
    <source>
        <dbReference type="ARBA" id="ARBA00022989"/>
    </source>
</evidence>
<feature type="domain" description="Tripartite ATP-independent periplasmic transporters DctQ component" evidence="9">
    <location>
        <begin position="26"/>
        <end position="156"/>
    </location>
</feature>
<evidence type="ECO:0000256" key="3">
    <source>
        <dbReference type="ARBA" id="ARBA00022475"/>
    </source>
</evidence>
<dbReference type="InterPro" id="IPR055348">
    <property type="entry name" value="DctQ"/>
</dbReference>
<gene>
    <name evidence="10" type="ORF">SDC9_67123</name>
</gene>
<evidence type="ECO:0000313" key="10">
    <source>
        <dbReference type="EMBL" id="MPM20687.1"/>
    </source>
</evidence>
<dbReference type="GO" id="GO:0015740">
    <property type="term" value="P:C4-dicarboxylate transport"/>
    <property type="evidence" value="ECO:0007669"/>
    <property type="project" value="TreeGrafter"/>
</dbReference>
<proteinExistence type="predicted"/>
<protein>
    <recommendedName>
        <fullName evidence="9">Tripartite ATP-independent periplasmic transporters DctQ component domain-containing protein</fullName>
    </recommendedName>
</protein>
<comment type="subcellular location">
    <subcellularLocation>
        <location evidence="1">Cell inner membrane</location>
        <topology evidence="1">Multi-pass membrane protein</topology>
    </subcellularLocation>
</comment>
<dbReference type="Pfam" id="PF04290">
    <property type="entry name" value="DctQ"/>
    <property type="match status" value="1"/>
</dbReference>
<reference evidence="10" key="1">
    <citation type="submission" date="2019-08" db="EMBL/GenBank/DDBJ databases">
        <authorList>
            <person name="Kucharzyk K."/>
            <person name="Murdoch R.W."/>
            <person name="Higgins S."/>
            <person name="Loffler F."/>
        </authorList>
    </citation>
    <scope>NUCLEOTIDE SEQUENCE</scope>
</reference>
<evidence type="ECO:0000256" key="5">
    <source>
        <dbReference type="ARBA" id="ARBA00022692"/>
    </source>
</evidence>
<dbReference type="PANTHER" id="PTHR35011:SF11">
    <property type="entry name" value="TRAP TRANSPORTER SMALL PERMEASE PROTEIN"/>
    <property type="match status" value="1"/>
</dbReference>
<evidence type="ECO:0000256" key="1">
    <source>
        <dbReference type="ARBA" id="ARBA00004429"/>
    </source>
</evidence>
<comment type="caution">
    <text evidence="10">The sequence shown here is derived from an EMBL/GenBank/DDBJ whole genome shotgun (WGS) entry which is preliminary data.</text>
</comment>
<organism evidence="10">
    <name type="scientific">bioreactor metagenome</name>
    <dbReference type="NCBI Taxonomy" id="1076179"/>
    <lineage>
        <taxon>unclassified sequences</taxon>
        <taxon>metagenomes</taxon>
        <taxon>ecological metagenomes</taxon>
    </lineage>
</organism>
<keyword evidence="7 8" id="KW-0472">Membrane</keyword>
<name>A0A644XXS1_9ZZZZ</name>
<sequence>MNSLKKILGWLDRSERLLLVLAFVIMVATMFGSVLARNVFRITVSWLDELARISMVYMVLLGAEAGLRDGTQVRVTAFISKLSGGLRKALDIVAQIVLIAFTAMATRGAIINVQTNIARKVTTTSLNWPMSIPYMALVIGFSIMTLVQLATLVKMVTKPADQFGEKEEQV</sequence>
<evidence type="ECO:0000256" key="2">
    <source>
        <dbReference type="ARBA" id="ARBA00022448"/>
    </source>
</evidence>
<dbReference type="GO" id="GO:0005886">
    <property type="term" value="C:plasma membrane"/>
    <property type="evidence" value="ECO:0007669"/>
    <property type="project" value="UniProtKB-SubCell"/>
</dbReference>
<feature type="transmembrane region" description="Helical" evidence="8">
    <location>
        <begin position="131"/>
        <end position="153"/>
    </location>
</feature>
<keyword evidence="3" id="KW-1003">Cell membrane</keyword>
<evidence type="ECO:0000256" key="7">
    <source>
        <dbReference type="ARBA" id="ARBA00023136"/>
    </source>
</evidence>
<keyword evidence="2" id="KW-0813">Transport</keyword>
<dbReference type="PANTHER" id="PTHR35011">
    <property type="entry name" value="2,3-DIKETO-L-GULONATE TRAP TRANSPORTER SMALL PERMEASE PROTEIN YIAM"/>
    <property type="match status" value="1"/>
</dbReference>
<dbReference type="InterPro" id="IPR007387">
    <property type="entry name" value="TRAP_DctQ"/>
</dbReference>
<keyword evidence="6 8" id="KW-1133">Transmembrane helix</keyword>
<feature type="transmembrane region" description="Helical" evidence="8">
    <location>
        <begin position="89"/>
        <end position="111"/>
    </location>
</feature>
<evidence type="ECO:0000256" key="8">
    <source>
        <dbReference type="SAM" id="Phobius"/>
    </source>
</evidence>
<accession>A0A644XXS1</accession>
<dbReference type="AlphaFoldDB" id="A0A644XXS1"/>
<dbReference type="GO" id="GO:0022857">
    <property type="term" value="F:transmembrane transporter activity"/>
    <property type="evidence" value="ECO:0007669"/>
    <property type="project" value="TreeGrafter"/>
</dbReference>
<keyword evidence="4" id="KW-0997">Cell inner membrane</keyword>
<evidence type="ECO:0000259" key="9">
    <source>
        <dbReference type="Pfam" id="PF04290"/>
    </source>
</evidence>
<dbReference type="EMBL" id="VSSQ01003435">
    <property type="protein sequence ID" value="MPM20687.1"/>
    <property type="molecule type" value="Genomic_DNA"/>
</dbReference>
<evidence type="ECO:0000256" key="4">
    <source>
        <dbReference type="ARBA" id="ARBA00022519"/>
    </source>
</evidence>